<name>B8CKE2_SHEPW</name>
<dbReference type="AlphaFoldDB" id="B8CKE2"/>
<gene>
    <name evidence="1" type="ordered locus">swp_1185</name>
</gene>
<dbReference type="Pfam" id="PF14085">
    <property type="entry name" value="DUF4265"/>
    <property type="match status" value="1"/>
</dbReference>
<protein>
    <recommendedName>
        <fullName evidence="3">DUF4265 domain-containing protein</fullName>
    </recommendedName>
</protein>
<reference evidence="1 2" key="1">
    <citation type="journal article" date="2008" name="PLoS ONE">
        <title>Environmental adaptation: genomic analysis of the piezotolerant and psychrotolerant deep-sea iron reducing bacterium Shewanella piezotolerans WP3.</title>
        <authorList>
            <person name="Wang F."/>
            <person name="Wang J."/>
            <person name="Jian H."/>
            <person name="Zhang B."/>
            <person name="Li S."/>
            <person name="Wang F."/>
            <person name="Zeng X."/>
            <person name="Gao L."/>
            <person name="Bartlett D.H."/>
            <person name="Yu J."/>
            <person name="Hu S."/>
            <person name="Xiao X."/>
        </authorList>
    </citation>
    <scope>NUCLEOTIDE SEQUENCE [LARGE SCALE GENOMIC DNA]</scope>
    <source>
        <strain evidence="2">WP3 / JCM 13877</strain>
    </source>
</reference>
<evidence type="ECO:0000313" key="1">
    <source>
        <dbReference type="EMBL" id="ACJ27981.1"/>
    </source>
</evidence>
<proteinExistence type="predicted"/>
<dbReference type="EMBL" id="CP000472">
    <property type="protein sequence ID" value="ACJ27981.1"/>
    <property type="molecule type" value="Genomic_DNA"/>
</dbReference>
<keyword evidence="2" id="KW-1185">Reference proteome</keyword>
<evidence type="ECO:0008006" key="3">
    <source>
        <dbReference type="Google" id="ProtNLM"/>
    </source>
</evidence>
<organism evidence="1 2">
    <name type="scientific">Shewanella piezotolerans (strain WP3 / JCM 13877)</name>
    <dbReference type="NCBI Taxonomy" id="225849"/>
    <lineage>
        <taxon>Bacteria</taxon>
        <taxon>Pseudomonadati</taxon>
        <taxon>Pseudomonadota</taxon>
        <taxon>Gammaproteobacteria</taxon>
        <taxon>Alteromonadales</taxon>
        <taxon>Shewanellaceae</taxon>
        <taxon>Shewanella</taxon>
    </lineage>
</organism>
<dbReference type="Proteomes" id="UP000000753">
    <property type="component" value="Chromosome"/>
</dbReference>
<dbReference type="InterPro" id="IPR025361">
    <property type="entry name" value="DUF4265"/>
</dbReference>
<dbReference type="STRING" id="225849.swp_1185"/>
<dbReference type="KEGG" id="swp:swp_1185"/>
<sequence length="138" mass="15624">MWAKPVGENLYQLKNIPFFSYGLNYNDIVKAIAKNEGSKPEILEVVEASGHQTLRVIFTDNKGKKEHISVIESIRTEHIGYEGWDDDQFTLNVTPSGNYDEFFDKLDELELKGILSFETCEQCIEGSFDAVPEDAENG</sequence>
<accession>B8CKE2</accession>
<dbReference type="HOGENOM" id="CLU_1853865_0_0_6"/>
<evidence type="ECO:0000313" key="2">
    <source>
        <dbReference type="Proteomes" id="UP000000753"/>
    </source>
</evidence>
<dbReference type="RefSeq" id="WP_020911359.1">
    <property type="nucleotide sequence ID" value="NC_011566.1"/>
</dbReference>